<evidence type="ECO:0000256" key="3">
    <source>
        <dbReference type="ARBA" id="ARBA00022840"/>
    </source>
</evidence>
<evidence type="ECO:0000256" key="1">
    <source>
        <dbReference type="ARBA" id="ARBA00022598"/>
    </source>
</evidence>
<dbReference type="AlphaFoldDB" id="A0A895XYE7"/>
<dbReference type="GO" id="GO:0005524">
    <property type="term" value="F:ATP binding"/>
    <property type="evidence" value="ECO:0007669"/>
    <property type="project" value="UniProtKB-UniRule"/>
</dbReference>
<dbReference type="PROSITE" id="PS50975">
    <property type="entry name" value="ATP_GRASP"/>
    <property type="match status" value="1"/>
</dbReference>
<dbReference type="InterPro" id="IPR052032">
    <property type="entry name" value="ATP-dep_AA_Ligase"/>
</dbReference>
<dbReference type="Gene3D" id="3.30.470.20">
    <property type="entry name" value="ATP-grasp fold, B domain"/>
    <property type="match status" value="1"/>
</dbReference>
<feature type="domain" description="ATP-grasp" evidence="5">
    <location>
        <begin position="111"/>
        <end position="310"/>
    </location>
</feature>
<dbReference type="PANTHER" id="PTHR43585:SF2">
    <property type="entry name" value="ATP-GRASP ENZYME FSQD"/>
    <property type="match status" value="1"/>
</dbReference>
<keyword evidence="7" id="KW-1185">Reference proteome</keyword>
<protein>
    <recommendedName>
        <fullName evidence="5">ATP-grasp domain-containing protein</fullName>
    </recommendedName>
</protein>
<name>A0A895XYE7_9ACTN</name>
<organism evidence="6 7">
    <name type="scientific">Natronoglycomyces albus</name>
    <dbReference type="NCBI Taxonomy" id="2811108"/>
    <lineage>
        <taxon>Bacteria</taxon>
        <taxon>Bacillati</taxon>
        <taxon>Actinomycetota</taxon>
        <taxon>Actinomycetes</taxon>
        <taxon>Glycomycetales</taxon>
        <taxon>Glycomycetaceae</taxon>
        <taxon>Natronoglycomyces</taxon>
    </lineage>
</organism>
<proteinExistence type="predicted"/>
<keyword evidence="1" id="KW-0436">Ligase</keyword>
<dbReference type="GO" id="GO:0046872">
    <property type="term" value="F:metal ion binding"/>
    <property type="evidence" value="ECO:0007669"/>
    <property type="project" value="InterPro"/>
</dbReference>
<dbReference type="PANTHER" id="PTHR43585">
    <property type="entry name" value="FUMIPYRROLE BIOSYNTHESIS PROTEIN C"/>
    <property type="match status" value="1"/>
</dbReference>
<keyword evidence="3 4" id="KW-0067">ATP-binding</keyword>
<accession>A0A895XYE7</accession>
<evidence type="ECO:0000313" key="7">
    <source>
        <dbReference type="Proteomes" id="UP000662939"/>
    </source>
</evidence>
<reference evidence="6" key="1">
    <citation type="submission" date="2021-02" db="EMBL/GenBank/DDBJ databases">
        <title>Natronoglycomyces albus gen. nov., sp. nov, a haloalkaliphilic actinobacterium from a soda solonchak soil.</title>
        <authorList>
            <person name="Sorokin D.Y."/>
            <person name="Khijniak T.V."/>
            <person name="Zakharycheva A.P."/>
            <person name="Boueva O.V."/>
            <person name="Ariskina E.V."/>
            <person name="Hahnke R.L."/>
            <person name="Bunk B."/>
            <person name="Sproer C."/>
            <person name="Schumann P."/>
            <person name="Evtushenko L.I."/>
            <person name="Kublanov I.V."/>
        </authorList>
    </citation>
    <scope>NUCLEOTIDE SEQUENCE</scope>
    <source>
        <strain evidence="6">DSM 106290</strain>
    </source>
</reference>
<dbReference type="InterPro" id="IPR011761">
    <property type="entry name" value="ATP-grasp"/>
</dbReference>
<dbReference type="RefSeq" id="WP_213172649.1">
    <property type="nucleotide sequence ID" value="NZ_CP070496.1"/>
</dbReference>
<dbReference type="Proteomes" id="UP000662939">
    <property type="component" value="Chromosome"/>
</dbReference>
<keyword evidence="2 4" id="KW-0547">Nucleotide-binding</keyword>
<evidence type="ECO:0000313" key="6">
    <source>
        <dbReference type="EMBL" id="QSB06638.1"/>
    </source>
</evidence>
<sequence>MKIAIVDGFSSGRHLNERLRSNGATTVHLRSQPSAHRDCEALFNAADYAHDLGYLDEPELITAKLRDLGVSRVVPGYEGGVSLADQLSENLGTPGNDPACLAARSDKHALASLLKDHGLNYVRGEAVSSGQEAARHFTDNALSTAMVKPLRSTASDQVYFCDSAQAAATAAEEILSSRNIFDQPNERALVQEEQLGEEYLVNTVSVEGRHTIVEIWKNVKSRSAYDTSVCDYAELAHEDSPAARAVGEYLLRALDVLGVRNAAAHSDIVLTRRGPVLLDFGARLGGCVLPWVSEKLLGNSHAAVFASAILNPDRMSSLSHLPLQSKQPLRHMTLVNHFPGTMLSTRWMERINRLPTVVTVNPTRAPGDDLVRTKNGETIPGFLYLASDSREAIEKDYAQIRQWEQTGLYTND</sequence>
<dbReference type="GO" id="GO:0016874">
    <property type="term" value="F:ligase activity"/>
    <property type="evidence" value="ECO:0007669"/>
    <property type="project" value="UniProtKB-KW"/>
</dbReference>
<evidence type="ECO:0000259" key="5">
    <source>
        <dbReference type="PROSITE" id="PS50975"/>
    </source>
</evidence>
<dbReference type="SUPFAM" id="SSF56059">
    <property type="entry name" value="Glutathione synthetase ATP-binding domain-like"/>
    <property type="match status" value="1"/>
</dbReference>
<evidence type="ECO:0000256" key="4">
    <source>
        <dbReference type="PROSITE-ProRule" id="PRU00409"/>
    </source>
</evidence>
<dbReference type="EMBL" id="CP070496">
    <property type="protein sequence ID" value="QSB06638.1"/>
    <property type="molecule type" value="Genomic_DNA"/>
</dbReference>
<evidence type="ECO:0000256" key="2">
    <source>
        <dbReference type="ARBA" id="ARBA00022741"/>
    </source>
</evidence>
<gene>
    <name evidence="6" type="ORF">JQS30_07015</name>
</gene>
<dbReference type="KEGG" id="nav:JQS30_07015"/>
<dbReference type="NCBIfam" id="NF005543">
    <property type="entry name" value="PRK07206.1"/>
    <property type="match status" value="1"/>
</dbReference>